<organism evidence="3 4">
    <name type="scientific">Marivirga lumbricoides</name>
    <dbReference type="NCBI Taxonomy" id="1046115"/>
    <lineage>
        <taxon>Bacteria</taxon>
        <taxon>Pseudomonadati</taxon>
        <taxon>Bacteroidota</taxon>
        <taxon>Cytophagia</taxon>
        <taxon>Cytophagales</taxon>
        <taxon>Marivirgaceae</taxon>
        <taxon>Marivirga</taxon>
    </lineage>
</organism>
<evidence type="ECO:0000313" key="5">
    <source>
        <dbReference type="Proteomes" id="UP000636010"/>
    </source>
</evidence>
<keyword evidence="5" id="KW-1185">Reference proteome</keyword>
<evidence type="ECO:0000313" key="3">
    <source>
        <dbReference type="EMBL" id="PTB95718.1"/>
    </source>
</evidence>
<evidence type="ECO:0000313" key="2">
    <source>
        <dbReference type="EMBL" id="GGC29517.1"/>
    </source>
</evidence>
<feature type="transmembrane region" description="Helical" evidence="1">
    <location>
        <begin position="31"/>
        <end position="54"/>
    </location>
</feature>
<feature type="transmembrane region" description="Helical" evidence="1">
    <location>
        <begin position="169"/>
        <end position="187"/>
    </location>
</feature>
<accession>A0A2T4DPR1</accession>
<gene>
    <name evidence="3" type="ORF">C9994_10510</name>
    <name evidence="2" type="ORF">GCM10011506_13670</name>
</gene>
<reference evidence="2" key="1">
    <citation type="journal article" date="2014" name="Int. J. Syst. Evol. Microbiol.">
        <title>Complete genome of a new Firmicutes species belonging to the dominant human colonic microbiota ('Ruminococcus bicirculans') reveals two chromosomes and a selective capacity to utilize plant glucans.</title>
        <authorList>
            <consortium name="NISC Comparative Sequencing Program"/>
            <person name="Wegmann U."/>
            <person name="Louis P."/>
            <person name="Goesmann A."/>
            <person name="Henrissat B."/>
            <person name="Duncan S.H."/>
            <person name="Flint H.J."/>
        </authorList>
    </citation>
    <scope>NUCLEOTIDE SEQUENCE</scope>
    <source>
        <strain evidence="2">CGMCC 1.10832</strain>
    </source>
</reference>
<keyword evidence="1" id="KW-0812">Transmembrane</keyword>
<comment type="caution">
    <text evidence="3">The sequence shown here is derived from an EMBL/GenBank/DDBJ whole genome shotgun (WGS) entry which is preliminary data.</text>
</comment>
<dbReference type="EMBL" id="PYVU01000091">
    <property type="protein sequence ID" value="PTB95718.1"/>
    <property type="molecule type" value="Genomic_DNA"/>
</dbReference>
<keyword evidence="1" id="KW-1133">Transmembrane helix</keyword>
<feature type="transmembrane region" description="Helical" evidence="1">
    <location>
        <begin position="60"/>
        <end position="79"/>
    </location>
</feature>
<evidence type="ECO:0000256" key="1">
    <source>
        <dbReference type="SAM" id="Phobius"/>
    </source>
</evidence>
<name>A0A2T4DPR1_9BACT</name>
<protein>
    <submittedName>
        <fullName evidence="3">Uncharacterized protein</fullName>
    </submittedName>
</protein>
<dbReference type="Proteomes" id="UP000636010">
    <property type="component" value="Unassembled WGS sequence"/>
</dbReference>
<dbReference type="RefSeq" id="WP_188461599.1">
    <property type="nucleotide sequence ID" value="NZ_BAABHU010000003.1"/>
</dbReference>
<evidence type="ECO:0000313" key="4">
    <source>
        <dbReference type="Proteomes" id="UP000240608"/>
    </source>
</evidence>
<reference evidence="2" key="4">
    <citation type="submission" date="2024-05" db="EMBL/GenBank/DDBJ databases">
        <authorList>
            <person name="Sun Q."/>
            <person name="Zhou Y."/>
        </authorList>
    </citation>
    <scope>NUCLEOTIDE SEQUENCE</scope>
    <source>
        <strain evidence="2">CGMCC 1.10832</strain>
    </source>
</reference>
<reference evidence="3 4" key="2">
    <citation type="submission" date="2018-03" db="EMBL/GenBank/DDBJ databases">
        <title>Cross-interface Injection: A General Nanoliter Liquid Handling Method Applied to Single Cells Genome Amplification Automated Nanoliter Liquid Handling Applied to Single Cell Multiple Displacement Amplification.</title>
        <authorList>
            <person name="Yun J."/>
            <person name="Xu P."/>
            <person name="Xu J."/>
            <person name="Dai X."/>
            <person name="Wang Y."/>
            <person name="Zheng X."/>
            <person name="Cao C."/>
            <person name="Yi Q."/>
            <person name="Zhu Y."/>
            <person name="Wang L."/>
            <person name="Dong Z."/>
            <person name="Huang Y."/>
            <person name="Huang L."/>
            <person name="Du W."/>
        </authorList>
    </citation>
    <scope>NUCLEOTIDE SEQUENCE [LARGE SCALE GENOMIC DNA]</scope>
    <source>
        <strain evidence="3 4">Z-D1-2</strain>
    </source>
</reference>
<dbReference type="EMBL" id="BMEC01000003">
    <property type="protein sequence ID" value="GGC29517.1"/>
    <property type="molecule type" value="Genomic_DNA"/>
</dbReference>
<proteinExistence type="predicted"/>
<dbReference type="Proteomes" id="UP000240608">
    <property type="component" value="Unassembled WGS sequence"/>
</dbReference>
<feature type="transmembrane region" description="Helical" evidence="1">
    <location>
        <begin position="91"/>
        <end position="115"/>
    </location>
</feature>
<feature type="transmembrane region" description="Helical" evidence="1">
    <location>
        <begin position="121"/>
        <end position="141"/>
    </location>
</feature>
<sequence>MKEEQFTADESLQIIREMVAKTKHDIASDRVIYLMWGYGVAISSLLHYGFQFILDMPQNIAASVWLSMPVLGIINGVYFTRKSKKINVKTYIDRAMSSVWLSFIAALLVFLFSAPTVGWEIIYPALMVLYGIGASISGGILKFKPLIFGGAISMAIAFVAFHFSFEIQLLLLAAAIIASFIIPAHQLPRKKL</sequence>
<dbReference type="AlphaFoldDB" id="A0A2T4DPR1"/>
<feature type="transmembrane region" description="Helical" evidence="1">
    <location>
        <begin position="146"/>
        <end position="163"/>
    </location>
</feature>
<reference evidence="5" key="3">
    <citation type="journal article" date="2019" name="Int. J. Syst. Evol. Microbiol.">
        <title>The Global Catalogue of Microorganisms (GCM) 10K type strain sequencing project: providing services to taxonomists for standard genome sequencing and annotation.</title>
        <authorList>
            <consortium name="The Broad Institute Genomics Platform"/>
            <consortium name="The Broad Institute Genome Sequencing Center for Infectious Disease"/>
            <person name="Wu L."/>
            <person name="Ma J."/>
        </authorList>
    </citation>
    <scope>NUCLEOTIDE SEQUENCE [LARGE SCALE GENOMIC DNA]</scope>
    <source>
        <strain evidence="5">CGMCC 1.10832</strain>
    </source>
</reference>
<keyword evidence="1" id="KW-0472">Membrane</keyword>